<feature type="domain" description="Ig-like" evidence="3">
    <location>
        <begin position="1401"/>
        <end position="1467"/>
    </location>
</feature>
<dbReference type="Gene3D" id="2.60.40.10">
    <property type="entry name" value="Immunoglobulins"/>
    <property type="match status" value="7"/>
</dbReference>
<evidence type="ECO:0000256" key="1">
    <source>
        <dbReference type="SAM" id="Phobius"/>
    </source>
</evidence>
<evidence type="ECO:0000259" key="3">
    <source>
        <dbReference type="Pfam" id="PF07523"/>
    </source>
</evidence>
<protein>
    <submittedName>
        <fullName evidence="4">DUF5011 domain-containing protein</fullName>
    </submittedName>
</protein>
<feature type="domain" description="Ig-like" evidence="3">
    <location>
        <begin position="1843"/>
        <end position="1902"/>
    </location>
</feature>
<evidence type="ECO:0000313" key="5">
    <source>
        <dbReference type="Proteomes" id="UP000518829"/>
    </source>
</evidence>
<feature type="domain" description="Ig-like" evidence="3">
    <location>
        <begin position="1474"/>
        <end position="1540"/>
    </location>
</feature>
<dbReference type="Proteomes" id="UP000518829">
    <property type="component" value="Unassembled WGS sequence"/>
</dbReference>
<dbReference type="InterPro" id="IPR013783">
    <property type="entry name" value="Ig-like_fold"/>
</dbReference>
<comment type="caution">
    <text evidence="4">The sequence shown here is derived from an EMBL/GenBank/DDBJ whole genome shotgun (WGS) entry which is preliminary data.</text>
</comment>
<feature type="domain" description="Ig-like" evidence="3">
    <location>
        <begin position="1548"/>
        <end position="1615"/>
    </location>
</feature>
<dbReference type="SUPFAM" id="SSF117074">
    <property type="entry name" value="Hypothetical protein PA1324"/>
    <property type="match status" value="1"/>
</dbReference>
<feature type="chain" id="PRO_5046815700" evidence="2">
    <location>
        <begin position="34"/>
        <end position="1986"/>
    </location>
</feature>
<feature type="transmembrane region" description="Helical" evidence="1">
    <location>
        <begin position="1960"/>
        <end position="1979"/>
    </location>
</feature>
<feature type="domain" description="Ig-like" evidence="3">
    <location>
        <begin position="1695"/>
        <end position="1761"/>
    </location>
</feature>
<keyword evidence="2" id="KW-0732">Signal</keyword>
<dbReference type="NCBIfam" id="TIGR01167">
    <property type="entry name" value="LPXTG_anchor"/>
    <property type="match status" value="1"/>
</dbReference>
<proteinExistence type="predicted"/>
<name>A0ABR6SMG0_9LIST</name>
<gene>
    <name evidence="4" type="ORF">HB839_07860</name>
</gene>
<dbReference type="RefSeq" id="WP_185319148.1">
    <property type="nucleotide sequence ID" value="NZ_JAARPH010000002.1"/>
</dbReference>
<sequence>MVKSLNIRRLFLLLITSLLIISQLNLTSFQAFAEERNEEPLSYEVQKELSADKKSAKLKIKATPSNEEVKIVSIETPDKQITEGQEAEFTAEKNGPIDFIITYQEKQDGQYQENKTFKATYEVSEILVDENKTDVNKNLLKSSESNVTLEIPDYDGSAWKNGEIKEVNVTASFDDNTSGQKKLNFTLPDGMRFVSIPVPSNYSATNDVDTGVLNYLNTGDPLGSAISSVSVPSKESTYGKATYGTVSYTLEPGTEKVSFSFSVRVDAAKYYGTTDIKSPIKVETFEGDESTPVDSAQQAIHAEGRNVVGAAEQSHVETMFRNWYSTATLSSVTASTDTEDSFNYTKCYSVVNSIVQEDGRGSKSFVPKHVSVTLYYPEGMEYVGVVNESKSLLENTADRTITPYPEENKVVIDCNQQNFPSSPGTIYAVKYKVPKGTKAGTYTTNKVPHAVITTYDNNVFETDALTNNASDMTTLAEKDTCTVVEETENIMSVLPRNHYINPDNESWGGHVQINNKNSAGVKKNQMYQIKFDENWEAYTVNLPCDGTLSGNKVTDVQYKTNLNSTYRTYEGSLPKTNANKMVTMTAAGIGLQPGEYFTEVKGNVGDFSVGYTNIDPTAAFTSTSSLSYGIVKPGIKTVDFNVNVWDAGDEENTKVNGVSTYIVSNNVSSAVDGSASFYNQEGTKVKTAKAGDTLTTKASLVLHGYPFGTRTVLNDPEIYLRQIEGAKIKPGSIKLYNQDGEEVDFSVEEKSALNGDKVYVLKTTDATVGEYVGNPAKKQYLNIEYDTVFDVTLDKSIQTDIQKMLAWGGSNVYSAISANSFSDNGLDVNQNGKDREYLLSTKASMLSVSKQDTVSVETFLSVADEGTKAAYVDGDESTVSYFTPGTEADYMVKVTNSSSASTSALDVFVPIPKTGQNFGSKFQSEAFKWDMKLNGAVPLTDEQKAQLEISYATEANADNYESESVYSSSPSSYEKVNMVRIRVKTQIDSGESQTIKVPLKVDETFNSATEGDKISERNVYNPHYRVTTNTYSGALSGTKVGAELVILEAGGFLFQDKDANGLYEKDQGDTALANETVELYKWNESTSAYEPFLKDGDPVTVKTNADGKYTFNYNVGLAYGKYAVKFPDRAGNQFTLKKVGQDNTINSTVPNTGTDKGWVKEINPEQPTSQNINAGYMEYAPANDLKVNLSDKTLQAGKSLKVTLPKVEATSGEAAENTIEPSFFHNIQAPSNGYKWTSKDASVATVDTASDGSGIIVGVSTGDKAIATTDLSITIKDIFGTEKKSTAPVYITNSKAVVDQKGPITLGAMDFTLEHKEAIDLSETEATNLAKAVAFEEIKTGVLSSAQDSTDSLQVDENQLKAIQEASNLGGTYPLTYQVTKDGQTAEVIIQVTVEKDLTVINVHDSILYVGDAWTASDNFDSALDKTGEILPFAAIQVAGSVDTTTAGIYSVNYSYQGMTKTAKIEVKDNLTEVNAHDSIIYTNDTWSAADNFDSALNKTGNALSLSDLTVTGTVNTKQAGTYTVTYKYENVEKTITVTVKENKKGVNGHNSTIYVGDSWTAEDNFDNAVDKDGNPVAFADVKVKEDPSVNIHQAGTYQITYSYDGVSTTVTLTVKEIKTAINAHDSILYINDNWNAADNFDSARDKDGNSVSFDDVQVTGSVDTTQAGTYTITYAYDGLTKTIQVTVKNPQTAIQAHDSVIYAGDKWQAKDNFDKAIDKAGKDVEWKNITVNTNVDTTKPGVYTVTYSYDGISSTINVTVKPLQTTVKVHDSSFYAGSNWNAKDNFDQATNKDGEKIDFQDITVTGSVNSNTPGTYEISYLYDGVKAIARVTVLKNYATLIVKDSVLTTGDTWNAQDNFIKALDRDGRAISFDQVKVEGNVNLNKAGKYQVTYSIDPNEGTKDAGKQVLSVTATIQVEEVKQANAQGNSSLTIKDNTQHMVTSDDIKLIPKTGDQGNPWVFWAGISLVGLGLVLLMFLQRRRNSN</sequence>
<dbReference type="EMBL" id="JAARPH010000002">
    <property type="protein sequence ID" value="MBC1375436.1"/>
    <property type="molecule type" value="Genomic_DNA"/>
</dbReference>
<keyword evidence="1" id="KW-0812">Transmembrane</keyword>
<organism evidence="4 5">
    <name type="scientific">Listeria farberi</name>
    <dbReference type="NCBI Taxonomy" id="2713500"/>
    <lineage>
        <taxon>Bacteria</taxon>
        <taxon>Bacillati</taxon>
        <taxon>Bacillota</taxon>
        <taxon>Bacilli</taxon>
        <taxon>Bacillales</taxon>
        <taxon>Listeriaceae</taxon>
        <taxon>Listeria</taxon>
    </lineage>
</organism>
<keyword evidence="1" id="KW-1133">Transmembrane helix</keyword>
<accession>A0ABR6SMG0</accession>
<evidence type="ECO:0000313" key="4">
    <source>
        <dbReference type="EMBL" id="MBC1375436.1"/>
    </source>
</evidence>
<feature type="domain" description="Ig-like" evidence="3">
    <location>
        <begin position="1768"/>
        <end position="1834"/>
    </location>
</feature>
<evidence type="ECO:0000256" key="2">
    <source>
        <dbReference type="SAM" id="SignalP"/>
    </source>
</evidence>
<feature type="signal peptide" evidence="2">
    <location>
        <begin position="1"/>
        <end position="33"/>
    </location>
</feature>
<reference evidence="4 5" key="1">
    <citation type="submission" date="2020-03" db="EMBL/GenBank/DDBJ databases">
        <title>Soil Listeria distribution.</title>
        <authorList>
            <person name="Liao J."/>
            <person name="Wiedmann M."/>
        </authorList>
    </citation>
    <scope>NUCLEOTIDE SEQUENCE [LARGE SCALE GENOMIC DNA]</scope>
    <source>
        <strain evidence="4 5">FSL L7-1699</strain>
    </source>
</reference>
<keyword evidence="5" id="KW-1185">Reference proteome</keyword>
<dbReference type="Pfam" id="PF07523">
    <property type="entry name" value="Big_3"/>
    <property type="match status" value="7"/>
</dbReference>
<feature type="domain" description="Ig-like" evidence="3">
    <location>
        <begin position="1622"/>
        <end position="1688"/>
    </location>
</feature>
<dbReference type="InterPro" id="IPR022038">
    <property type="entry name" value="Ig-like_bact"/>
</dbReference>
<keyword evidence="1" id="KW-0472">Membrane</keyword>